<keyword evidence="1" id="KW-1133">Transmembrane helix</keyword>
<feature type="transmembrane region" description="Helical" evidence="1">
    <location>
        <begin position="43"/>
        <end position="64"/>
    </location>
</feature>
<dbReference type="AlphaFoldDB" id="A0A8H7PYE3"/>
<dbReference type="Proteomes" id="UP000654370">
    <property type="component" value="Unassembled WGS sequence"/>
</dbReference>
<dbReference type="EMBL" id="JAEPQZ010000004">
    <property type="protein sequence ID" value="KAG2182200.1"/>
    <property type="molecule type" value="Genomic_DNA"/>
</dbReference>
<reference evidence="2" key="1">
    <citation type="submission" date="2020-12" db="EMBL/GenBank/DDBJ databases">
        <title>Metabolic potential, ecology and presence of endohyphal bacteria is reflected in genomic diversity of Mucoromycotina.</title>
        <authorList>
            <person name="Muszewska A."/>
            <person name="Okrasinska A."/>
            <person name="Steczkiewicz K."/>
            <person name="Drgas O."/>
            <person name="Orlowska M."/>
            <person name="Perlinska-Lenart U."/>
            <person name="Aleksandrzak-Piekarczyk T."/>
            <person name="Szatraj K."/>
            <person name="Zielenkiewicz U."/>
            <person name="Pilsyk S."/>
            <person name="Malc E."/>
            <person name="Mieczkowski P."/>
            <person name="Kruszewska J.S."/>
            <person name="Biernat P."/>
            <person name="Pawlowska J."/>
        </authorList>
    </citation>
    <scope>NUCLEOTIDE SEQUENCE</scope>
    <source>
        <strain evidence="2">WA0000067209</strain>
    </source>
</reference>
<evidence type="ECO:0000256" key="1">
    <source>
        <dbReference type="SAM" id="Phobius"/>
    </source>
</evidence>
<keyword evidence="3" id="KW-1185">Reference proteome</keyword>
<feature type="transmembrane region" description="Helical" evidence="1">
    <location>
        <begin position="76"/>
        <end position="95"/>
    </location>
</feature>
<feature type="transmembrane region" description="Helical" evidence="1">
    <location>
        <begin position="161"/>
        <end position="181"/>
    </location>
</feature>
<protein>
    <submittedName>
        <fullName evidence="2">Uncharacterized protein</fullName>
    </submittedName>
</protein>
<feature type="transmembrane region" description="Helical" evidence="1">
    <location>
        <begin position="101"/>
        <end position="119"/>
    </location>
</feature>
<evidence type="ECO:0000313" key="3">
    <source>
        <dbReference type="Proteomes" id="UP000654370"/>
    </source>
</evidence>
<feature type="transmembrane region" description="Helical" evidence="1">
    <location>
        <begin position="131"/>
        <end position="155"/>
    </location>
</feature>
<sequence>MTNLDIKLKAANTIATIVLVGSHGFSFQDWFLRHPTEFGGRDFILILSVILEFLLIGMTVYQWLPSAPKDTFEAIGYWYLIIALVNSGQALLWYFHLNILAFIGLLWLVAAIFFVYHRLRDFPPRNAVDAIFVNAPFSIYAAFTLFAVLFQAFWFSKITRTHPVVHTVIIIVIGFVALHLVDYSHRKDWVYAATTSWIMLAAAVFLAGVPHVTALVVCGILISAIARATIPDMLERINRRFSRMTDRFSGERAPLLQ</sequence>
<gene>
    <name evidence="2" type="ORF">INT43_007127</name>
</gene>
<proteinExistence type="predicted"/>
<feature type="transmembrane region" description="Helical" evidence="1">
    <location>
        <begin position="212"/>
        <end position="230"/>
    </location>
</feature>
<accession>A0A8H7PYE3</accession>
<organism evidence="2 3">
    <name type="scientific">Mortierella isabellina</name>
    <name type="common">Filamentous fungus</name>
    <name type="synonym">Umbelopsis isabellina</name>
    <dbReference type="NCBI Taxonomy" id="91625"/>
    <lineage>
        <taxon>Eukaryota</taxon>
        <taxon>Fungi</taxon>
        <taxon>Fungi incertae sedis</taxon>
        <taxon>Mucoromycota</taxon>
        <taxon>Mucoromycotina</taxon>
        <taxon>Umbelopsidomycetes</taxon>
        <taxon>Umbelopsidales</taxon>
        <taxon>Umbelopsidaceae</taxon>
        <taxon>Umbelopsis</taxon>
    </lineage>
</organism>
<dbReference type="OrthoDB" id="5586934at2759"/>
<evidence type="ECO:0000313" key="2">
    <source>
        <dbReference type="EMBL" id="KAG2182200.1"/>
    </source>
</evidence>
<name>A0A8H7PYE3_MORIS</name>
<keyword evidence="1" id="KW-0472">Membrane</keyword>
<comment type="caution">
    <text evidence="2">The sequence shown here is derived from an EMBL/GenBank/DDBJ whole genome shotgun (WGS) entry which is preliminary data.</text>
</comment>
<keyword evidence="1" id="KW-0812">Transmembrane</keyword>